<dbReference type="EMBL" id="VTWH01000004">
    <property type="protein sequence ID" value="KAA0968899.1"/>
    <property type="molecule type" value="Genomic_DNA"/>
</dbReference>
<accession>A0A5B0DUL7</accession>
<proteinExistence type="predicted"/>
<dbReference type="RefSeq" id="WP_149301173.1">
    <property type="nucleotide sequence ID" value="NZ_VTWH01000004.1"/>
</dbReference>
<keyword evidence="3" id="KW-1185">Reference proteome</keyword>
<sequence>MKAWFVGIPLGLASLGSAMAADAVVPVSPAAYSMEQEGWQFTIAPYFWVAGLDGKMAQFGSAEVEVHESFSDIIKDFDIGFMSIAEARRGNFSIFNDLQYSQVSTDSVTPRGFVAGSVAVTSTTFSGLLGAGYTVAKSQDGHLDLAAGVRVWSVDTDITFYGGLLDGRSFSDGDTWADGLVGIRGNFNFTPKLYLTGWGLIGAGQADLDWDVAAALGYHFNERFSSVLGYRALGVDFSNDDGFVFDIIQHGPIVGLVVHF</sequence>
<evidence type="ECO:0000313" key="2">
    <source>
        <dbReference type="EMBL" id="KAA0968899.1"/>
    </source>
</evidence>
<evidence type="ECO:0000256" key="1">
    <source>
        <dbReference type="SAM" id="SignalP"/>
    </source>
</evidence>
<feature type="chain" id="PRO_5022981206" description="Porin family protein" evidence="1">
    <location>
        <begin position="21"/>
        <end position="260"/>
    </location>
</feature>
<evidence type="ECO:0008006" key="4">
    <source>
        <dbReference type="Google" id="ProtNLM"/>
    </source>
</evidence>
<keyword evidence="1" id="KW-0732">Signal</keyword>
<evidence type="ECO:0000313" key="3">
    <source>
        <dbReference type="Proteomes" id="UP000324738"/>
    </source>
</evidence>
<reference evidence="2 3" key="1">
    <citation type="submission" date="2019-08" db="EMBL/GenBank/DDBJ databases">
        <title>Aureimonas fodiniaquatilis sp. nov., isolated from a coal mine wastewater.</title>
        <authorList>
            <person name="Kim W."/>
        </authorList>
    </citation>
    <scope>NUCLEOTIDE SEQUENCE [LARGE SCALE GENOMIC DNA]</scope>
    <source>
        <strain evidence="2 3">CAU 1482</strain>
    </source>
</reference>
<dbReference type="OrthoDB" id="6555107at2"/>
<feature type="signal peptide" evidence="1">
    <location>
        <begin position="1"/>
        <end position="20"/>
    </location>
</feature>
<name>A0A5B0DUL7_9HYPH</name>
<protein>
    <recommendedName>
        <fullName evidence="4">Porin family protein</fullName>
    </recommendedName>
</protein>
<organism evidence="2 3">
    <name type="scientific">Aureimonas fodinaquatilis</name>
    <dbReference type="NCBI Taxonomy" id="2565783"/>
    <lineage>
        <taxon>Bacteria</taxon>
        <taxon>Pseudomonadati</taxon>
        <taxon>Pseudomonadota</taxon>
        <taxon>Alphaproteobacteria</taxon>
        <taxon>Hyphomicrobiales</taxon>
        <taxon>Aurantimonadaceae</taxon>
        <taxon>Aureimonas</taxon>
    </lineage>
</organism>
<dbReference type="AlphaFoldDB" id="A0A5B0DUL7"/>
<comment type="caution">
    <text evidence="2">The sequence shown here is derived from an EMBL/GenBank/DDBJ whole genome shotgun (WGS) entry which is preliminary data.</text>
</comment>
<dbReference type="Proteomes" id="UP000324738">
    <property type="component" value="Unassembled WGS sequence"/>
</dbReference>
<gene>
    <name evidence="2" type="ORF">FPY71_15135</name>
</gene>